<keyword evidence="2" id="KW-1185">Reference proteome</keyword>
<evidence type="ECO:0000313" key="1">
    <source>
        <dbReference type="EMBL" id="ORY15723.1"/>
    </source>
</evidence>
<evidence type="ECO:0000313" key="2">
    <source>
        <dbReference type="Proteomes" id="UP000193144"/>
    </source>
</evidence>
<comment type="caution">
    <text evidence="1">The sequence shown here is derived from an EMBL/GenBank/DDBJ whole genome shotgun (WGS) entry which is preliminary data.</text>
</comment>
<proteinExistence type="predicted"/>
<organism evidence="1 2">
    <name type="scientific">Clohesyomyces aquaticus</name>
    <dbReference type="NCBI Taxonomy" id="1231657"/>
    <lineage>
        <taxon>Eukaryota</taxon>
        <taxon>Fungi</taxon>
        <taxon>Dikarya</taxon>
        <taxon>Ascomycota</taxon>
        <taxon>Pezizomycotina</taxon>
        <taxon>Dothideomycetes</taxon>
        <taxon>Pleosporomycetidae</taxon>
        <taxon>Pleosporales</taxon>
        <taxon>Lindgomycetaceae</taxon>
        <taxon>Clohesyomyces</taxon>
    </lineage>
</organism>
<reference evidence="1 2" key="1">
    <citation type="submission" date="2016-07" db="EMBL/GenBank/DDBJ databases">
        <title>Pervasive Adenine N6-methylation of Active Genes in Fungi.</title>
        <authorList>
            <consortium name="DOE Joint Genome Institute"/>
            <person name="Mondo S.J."/>
            <person name="Dannebaum R.O."/>
            <person name="Kuo R.C."/>
            <person name="Labutti K."/>
            <person name="Haridas S."/>
            <person name="Kuo A."/>
            <person name="Salamov A."/>
            <person name="Ahrendt S.R."/>
            <person name="Lipzen A."/>
            <person name="Sullivan W."/>
            <person name="Andreopoulos W.B."/>
            <person name="Clum A."/>
            <person name="Lindquist E."/>
            <person name="Daum C."/>
            <person name="Ramamoorthy G.K."/>
            <person name="Gryganskyi A."/>
            <person name="Culley D."/>
            <person name="Magnuson J.K."/>
            <person name="James T.Y."/>
            <person name="O'Malley M.A."/>
            <person name="Stajich J.E."/>
            <person name="Spatafora J.W."/>
            <person name="Visel A."/>
            <person name="Grigoriev I.V."/>
        </authorList>
    </citation>
    <scope>NUCLEOTIDE SEQUENCE [LARGE SCALE GENOMIC DNA]</scope>
    <source>
        <strain evidence="1 2">CBS 115471</strain>
    </source>
</reference>
<gene>
    <name evidence="1" type="ORF">BCR34DRAFT_641763</name>
</gene>
<protein>
    <submittedName>
        <fullName evidence="1">Uncharacterized protein</fullName>
    </submittedName>
</protein>
<sequence length="173" mass="19451">MAPIEGANQCLLTLSSPVHAGGTRHGNRVRGSIAKTILRALQHWLLSKESQPIVQSYTANAVYLRVKLAEGAKLPSTAIKDTSDVEKTTLPAMPSPGANQYKMAWIGRIWASTPRSREEIARHILSLAPTANGFVLEEIEYWFRYQPEFIWAREANSRSIMQQEPYLQFSLQE</sequence>
<accession>A0A1Y1ZZL6</accession>
<name>A0A1Y1ZZL6_9PLEO</name>
<dbReference type="EMBL" id="MCFA01000023">
    <property type="protein sequence ID" value="ORY15723.1"/>
    <property type="molecule type" value="Genomic_DNA"/>
</dbReference>
<dbReference type="Proteomes" id="UP000193144">
    <property type="component" value="Unassembled WGS sequence"/>
</dbReference>
<dbReference type="AlphaFoldDB" id="A0A1Y1ZZL6"/>